<feature type="transmembrane region" description="Helical" evidence="1">
    <location>
        <begin position="52"/>
        <end position="73"/>
    </location>
</feature>
<dbReference type="NCBIfam" id="NF046119">
    <property type="entry name" value="memb_SCO4225"/>
    <property type="match status" value="1"/>
</dbReference>
<keyword evidence="1" id="KW-0472">Membrane</keyword>
<comment type="caution">
    <text evidence="2">The sequence shown here is derived from an EMBL/GenBank/DDBJ whole genome shotgun (WGS) entry which is preliminary data.</text>
</comment>
<dbReference type="RefSeq" id="WP_380898242.1">
    <property type="nucleotide sequence ID" value="NZ_JBHUFU010000003.1"/>
</dbReference>
<evidence type="ECO:0000313" key="2">
    <source>
        <dbReference type="EMBL" id="MFD1829579.1"/>
    </source>
</evidence>
<proteinExistence type="predicted"/>
<evidence type="ECO:0000256" key="1">
    <source>
        <dbReference type="SAM" id="Phobius"/>
    </source>
</evidence>
<keyword evidence="3" id="KW-1185">Reference proteome</keyword>
<dbReference type="Proteomes" id="UP001597365">
    <property type="component" value="Unassembled WGS sequence"/>
</dbReference>
<reference evidence="3" key="1">
    <citation type="journal article" date="2019" name="Int. J. Syst. Evol. Microbiol.">
        <title>The Global Catalogue of Microorganisms (GCM) 10K type strain sequencing project: providing services to taxonomists for standard genome sequencing and annotation.</title>
        <authorList>
            <consortium name="The Broad Institute Genomics Platform"/>
            <consortium name="The Broad Institute Genome Sequencing Center for Infectious Disease"/>
            <person name="Wu L."/>
            <person name="Ma J."/>
        </authorList>
    </citation>
    <scope>NUCLEOTIDE SEQUENCE [LARGE SCALE GENOMIC DNA]</scope>
    <source>
        <strain evidence="3">CGMCC 4.7455</strain>
    </source>
</reference>
<evidence type="ECO:0000313" key="3">
    <source>
        <dbReference type="Proteomes" id="UP001597365"/>
    </source>
</evidence>
<dbReference type="Pfam" id="PF25637">
    <property type="entry name" value="DUF7942"/>
    <property type="match status" value="1"/>
</dbReference>
<gene>
    <name evidence="2" type="ORF">ACFSJS_07875</name>
</gene>
<protein>
    <submittedName>
        <fullName evidence="2">SCO4225 family membrane protein</fullName>
    </submittedName>
</protein>
<dbReference type="EMBL" id="JBHUFU010000003">
    <property type="protein sequence ID" value="MFD1829579.1"/>
    <property type="molecule type" value="Genomic_DNA"/>
</dbReference>
<feature type="transmembrane region" description="Helical" evidence="1">
    <location>
        <begin position="79"/>
        <end position="99"/>
    </location>
</feature>
<feature type="transmembrane region" description="Helical" evidence="1">
    <location>
        <begin position="27"/>
        <end position="45"/>
    </location>
</feature>
<sequence>MGRRTDGSRGARRVLAAVAGTWTARGYLALCCALLLWALADAAFVEHQDASFAGIVPLLATAPLSVALILLLPEGSAPAFVLAVLVSALVNAALITWCVRVARQHGGSSGAAS</sequence>
<keyword evidence="1" id="KW-0812">Transmembrane</keyword>
<organism evidence="2 3">
    <name type="scientific">Streptomyces desertarenae</name>
    <dbReference type="NCBI Taxonomy" id="2666184"/>
    <lineage>
        <taxon>Bacteria</taxon>
        <taxon>Bacillati</taxon>
        <taxon>Actinomycetota</taxon>
        <taxon>Actinomycetes</taxon>
        <taxon>Kitasatosporales</taxon>
        <taxon>Streptomycetaceae</taxon>
        <taxon>Streptomyces</taxon>
    </lineage>
</organism>
<accession>A0ABW4PH13</accession>
<keyword evidence="1" id="KW-1133">Transmembrane helix</keyword>
<dbReference type="InterPro" id="IPR057702">
    <property type="entry name" value="DUF7942"/>
</dbReference>
<name>A0ABW4PH13_9ACTN</name>